<evidence type="ECO:0000313" key="1">
    <source>
        <dbReference type="EMBL" id="GFP33239.1"/>
    </source>
</evidence>
<reference evidence="1 2" key="1">
    <citation type="journal article" date="2020" name="Front. Microbiol.">
        <title>Single-cell genomics of novel Actinobacteria with the Wood-Ljungdahl pathway discovered in a serpentinizing system.</title>
        <authorList>
            <person name="Merino N."/>
            <person name="Kawai M."/>
            <person name="Boyd E.S."/>
            <person name="Colman D.R."/>
            <person name="McGlynn S.E."/>
            <person name="Nealson K.H."/>
            <person name="Kurokawa K."/>
            <person name="Hongoh Y."/>
        </authorList>
    </citation>
    <scope>NUCLEOTIDE SEQUENCE [LARGE SCALE GENOMIC DNA]</scope>
    <source>
        <strain evidence="1 2">S42</strain>
    </source>
</reference>
<feature type="non-terminal residue" evidence="1">
    <location>
        <position position="65"/>
    </location>
</feature>
<evidence type="ECO:0000313" key="2">
    <source>
        <dbReference type="Proteomes" id="UP000568877"/>
    </source>
</evidence>
<dbReference type="Proteomes" id="UP000568877">
    <property type="component" value="Unassembled WGS sequence"/>
</dbReference>
<organism evidence="1 2">
    <name type="scientific">Candidatus Hakubella thermalkaliphila</name>
    <dbReference type="NCBI Taxonomy" id="2754717"/>
    <lineage>
        <taxon>Bacteria</taxon>
        <taxon>Bacillati</taxon>
        <taxon>Actinomycetota</taxon>
        <taxon>Actinomycetota incertae sedis</taxon>
        <taxon>Candidatus Hakubellales</taxon>
        <taxon>Candidatus Hakubellaceae</taxon>
        <taxon>Candidatus Hakubella</taxon>
    </lineage>
</organism>
<dbReference type="EMBL" id="BLSA01000349">
    <property type="protein sequence ID" value="GFP33239.1"/>
    <property type="molecule type" value="Genomic_DNA"/>
</dbReference>
<gene>
    <name evidence="1" type="ORF">HKBW3S42_01573</name>
</gene>
<protein>
    <submittedName>
        <fullName evidence="1">Uncharacterized protein</fullName>
    </submittedName>
</protein>
<comment type="caution">
    <text evidence="1">The sequence shown here is derived from an EMBL/GenBank/DDBJ whole genome shotgun (WGS) entry which is preliminary data.</text>
</comment>
<sequence>MSSFSGGPERGAGINEIKLSCADPSTPSSIVAEAVSKLKDNLFYISDVGLFFTNQPNLNRILLTK</sequence>
<name>A0A6V8PKT9_9ACTN</name>
<accession>A0A6V8PKT9</accession>
<proteinExistence type="predicted"/>
<dbReference type="AlphaFoldDB" id="A0A6V8PKT9"/>